<protein>
    <submittedName>
        <fullName evidence="1">Uncharacterized protein</fullName>
    </submittedName>
</protein>
<evidence type="ECO:0000313" key="2">
    <source>
        <dbReference type="Proteomes" id="UP001197770"/>
    </source>
</evidence>
<accession>A0ABS8GMY8</accession>
<organism evidence="1 2">
    <name type="scientific">Leeuwenhoekiella parthenopeia</name>
    <dbReference type="NCBI Taxonomy" id="2890320"/>
    <lineage>
        <taxon>Bacteria</taxon>
        <taxon>Pseudomonadati</taxon>
        <taxon>Bacteroidota</taxon>
        <taxon>Flavobacteriia</taxon>
        <taxon>Flavobacteriales</taxon>
        <taxon>Flavobacteriaceae</taxon>
        <taxon>Leeuwenhoekiella</taxon>
    </lineage>
</organism>
<name>A0ABS8GMY8_9FLAO</name>
<keyword evidence="2" id="KW-1185">Reference proteome</keyword>
<dbReference type="Proteomes" id="UP001197770">
    <property type="component" value="Unassembled WGS sequence"/>
</dbReference>
<sequence>MKEALGHILKLVSSLLLILLALLGFAIITLPALAWKVYAVATNERRKAREILSGAKVYFTAIAASFDQLGNAAFGGFFNWLMIDASFYGYRFGDQDETVSEVLGWNEHLNTLSAHGRFWVRLLDKLEKDHCKIAFNSGILKARQKTRIYEESILTN</sequence>
<evidence type="ECO:0000313" key="1">
    <source>
        <dbReference type="EMBL" id="MCC4211337.1"/>
    </source>
</evidence>
<comment type="caution">
    <text evidence="1">The sequence shown here is derived from an EMBL/GenBank/DDBJ whole genome shotgun (WGS) entry which is preliminary data.</text>
</comment>
<dbReference type="EMBL" id="JAJGMW010000002">
    <property type="protein sequence ID" value="MCC4211337.1"/>
    <property type="molecule type" value="Genomic_DNA"/>
</dbReference>
<proteinExistence type="predicted"/>
<reference evidence="1 2" key="1">
    <citation type="submission" date="2021-11" db="EMBL/GenBank/DDBJ databases">
        <title>Seasonal and diel survey of microbial diversity of the Tyrrhenian coast.</title>
        <authorList>
            <person name="Gattoni G."/>
            <person name="Corral P."/>
        </authorList>
    </citation>
    <scope>NUCLEOTIDE SEQUENCE [LARGE SCALE GENOMIC DNA]</scope>
    <source>
        <strain evidence="1 2">Mr9</strain>
    </source>
</reference>
<gene>
    <name evidence="1" type="ORF">LLW17_01285</name>
</gene>
<dbReference type="RefSeq" id="WP_228228458.1">
    <property type="nucleotide sequence ID" value="NZ_JAJGMW010000002.1"/>
</dbReference>